<organism evidence="6 7">
    <name type="scientific">Alistipes shahii</name>
    <dbReference type="NCBI Taxonomy" id="328814"/>
    <lineage>
        <taxon>Bacteria</taxon>
        <taxon>Pseudomonadati</taxon>
        <taxon>Bacteroidota</taxon>
        <taxon>Bacteroidia</taxon>
        <taxon>Bacteroidales</taxon>
        <taxon>Rikenellaceae</taxon>
        <taxon>Alistipes</taxon>
    </lineage>
</organism>
<dbReference type="InterPro" id="IPR032288">
    <property type="entry name" value="Metallophos_C"/>
</dbReference>
<feature type="domain" description="Calcineurin-like phosphoesterase" evidence="2">
    <location>
        <begin position="137"/>
        <end position="325"/>
    </location>
</feature>
<evidence type="ECO:0000313" key="5">
    <source>
        <dbReference type="EMBL" id="KAA2372144.1"/>
    </source>
</evidence>
<dbReference type="PANTHER" id="PTHR43143:SF1">
    <property type="entry name" value="SERINE_THREONINE-PROTEIN PHOSPHATASE CPPED1"/>
    <property type="match status" value="1"/>
</dbReference>
<comment type="caution">
    <text evidence="6">The sequence shown here is derived from an EMBL/GenBank/DDBJ whole genome shotgun (WGS) entry which is preliminary data.</text>
</comment>
<evidence type="ECO:0000313" key="8">
    <source>
        <dbReference type="Proteomes" id="UP000323567"/>
    </source>
</evidence>
<dbReference type="EMBL" id="VVXK01000001">
    <property type="protein sequence ID" value="KAA2372144.1"/>
    <property type="molecule type" value="Genomic_DNA"/>
</dbReference>
<evidence type="ECO:0000259" key="3">
    <source>
        <dbReference type="Pfam" id="PF16370"/>
    </source>
</evidence>
<dbReference type="GeneID" id="78179708"/>
<dbReference type="InterPro" id="IPR032285">
    <property type="entry name" value="Metallophos_N"/>
</dbReference>
<evidence type="ECO:0000259" key="2">
    <source>
        <dbReference type="Pfam" id="PF00149"/>
    </source>
</evidence>
<proteinExistence type="predicted"/>
<dbReference type="SUPFAM" id="SSF56300">
    <property type="entry name" value="Metallo-dependent phosphatases"/>
    <property type="match status" value="1"/>
</dbReference>
<dbReference type="InterPro" id="IPR051918">
    <property type="entry name" value="STPP_CPPED1"/>
</dbReference>
<dbReference type="RefSeq" id="WP_022062173.1">
    <property type="nucleotide sequence ID" value="NZ_CATXTW010000020.1"/>
</dbReference>
<dbReference type="AlphaFoldDB" id="A0A5B3GKS4"/>
<protein>
    <recommendedName>
        <fullName evidence="9">Serine/threonine protein phosphatase</fullName>
    </recommendedName>
</protein>
<feature type="chain" id="PRO_5036366759" description="Serine/threonine protein phosphatase" evidence="1">
    <location>
        <begin position="23"/>
        <end position="501"/>
    </location>
</feature>
<keyword evidence="1" id="KW-0732">Signal</keyword>
<accession>A0A5B3GKS4</accession>
<dbReference type="PANTHER" id="PTHR43143">
    <property type="entry name" value="METALLOPHOSPHOESTERASE, CALCINEURIN SUPERFAMILY"/>
    <property type="match status" value="1"/>
</dbReference>
<dbReference type="SUPFAM" id="SSF49464">
    <property type="entry name" value="Carboxypeptidase regulatory domain-like"/>
    <property type="match status" value="1"/>
</dbReference>
<evidence type="ECO:0000256" key="1">
    <source>
        <dbReference type="SAM" id="SignalP"/>
    </source>
</evidence>
<feature type="domain" description="Calcineurin-like phosphoesterase C-terminal" evidence="3">
    <location>
        <begin position="339"/>
        <end position="494"/>
    </location>
</feature>
<dbReference type="Pfam" id="PF00149">
    <property type="entry name" value="Metallophos"/>
    <property type="match status" value="1"/>
</dbReference>
<evidence type="ECO:0000313" key="6">
    <source>
        <dbReference type="EMBL" id="KAA2374171.1"/>
    </source>
</evidence>
<name>A0A5B3GKS4_9BACT</name>
<dbReference type="PROSITE" id="PS51257">
    <property type="entry name" value="PROKAR_LIPOPROTEIN"/>
    <property type="match status" value="1"/>
</dbReference>
<dbReference type="Pfam" id="PF16370">
    <property type="entry name" value="MetallophosC"/>
    <property type="match status" value="1"/>
</dbReference>
<feature type="signal peptide" evidence="1">
    <location>
        <begin position="1"/>
        <end position="22"/>
    </location>
</feature>
<dbReference type="Pfam" id="PF16371">
    <property type="entry name" value="MetallophosN"/>
    <property type="match status" value="1"/>
</dbReference>
<feature type="domain" description="Calcineurin-like phosphoesterase N-terminal" evidence="4">
    <location>
        <begin position="49"/>
        <end position="126"/>
    </location>
</feature>
<gene>
    <name evidence="6" type="ORF">F2Y07_11430</name>
    <name evidence="5" type="ORF">F2Y13_01385</name>
</gene>
<dbReference type="Proteomes" id="UP000323567">
    <property type="component" value="Unassembled WGS sequence"/>
</dbReference>
<reference evidence="7 8" key="1">
    <citation type="journal article" date="2019" name="Nat. Med.">
        <title>A library of human gut bacterial isolates paired with longitudinal multiomics data enables mechanistic microbiome research.</title>
        <authorList>
            <person name="Poyet M."/>
            <person name="Groussin M."/>
            <person name="Gibbons S.M."/>
            <person name="Avila-Pacheco J."/>
            <person name="Jiang X."/>
            <person name="Kearney S.M."/>
            <person name="Perrotta A.R."/>
            <person name="Berdy B."/>
            <person name="Zhao S."/>
            <person name="Lieberman T.D."/>
            <person name="Swanson P.K."/>
            <person name="Smith M."/>
            <person name="Roesemann S."/>
            <person name="Alexander J.E."/>
            <person name="Rich S.A."/>
            <person name="Livny J."/>
            <person name="Vlamakis H."/>
            <person name="Clish C."/>
            <person name="Bullock K."/>
            <person name="Deik A."/>
            <person name="Scott J."/>
            <person name="Pierce K.A."/>
            <person name="Xavier R.J."/>
            <person name="Alm E.J."/>
        </authorList>
    </citation>
    <scope>NUCLEOTIDE SEQUENCE [LARGE SCALE GENOMIC DNA]</scope>
    <source>
        <strain evidence="6 7">BIOML-A1</strain>
        <strain evidence="5 8">BIOML-A2</strain>
    </source>
</reference>
<sequence>MIKHLFKYLLIVLLAGGFTACSEDEGAQILGGLYEKVDIAPEPGMNLVGRVTDGKNPIEGAVVSDGFTVTTTDAQGVYQMRVKKSTPFVFVSVPADCEIPVENGMPKIYKKIALGDNDVVQRSFTLERTGKKERFTLLALADVQIGRDDEVVMLEKEVLPLLVPYVQQLDKPVYGISLGDLVWDNMPFHSVYKEQIRKIGVPVFQVIGNHDHDKAIGMDTEADHSFRAAFGPTYYSYNIGDCHFVVLDDVLYTGSSNYTAEITEAQMAWLEQDLKHVPKDKLIIIGVHIATSRRNRPTSHIANYRELYALLDGYNVRILSGHSHNNYTTTISETIEENTLGAVMGAYWNGEELCNDGSPRGYAVYEIEGNRIANWYYKGTAYPKEYQMYLYGPGQAVSEQYRDGLIFNIFNWHSTWTVEVREDDAAWTTLPSGSNLKYEMDRRAYDFMYGDTKPEHRPTAEPETNNDHMFYYEPSSATWSEVTVKASDPYGNVYTESIRNE</sequence>
<evidence type="ECO:0008006" key="9">
    <source>
        <dbReference type="Google" id="ProtNLM"/>
    </source>
</evidence>
<dbReference type="GO" id="GO:0016787">
    <property type="term" value="F:hydrolase activity"/>
    <property type="evidence" value="ECO:0007669"/>
    <property type="project" value="InterPro"/>
</dbReference>
<evidence type="ECO:0000259" key="4">
    <source>
        <dbReference type="Pfam" id="PF16371"/>
    </source>
</evidence>
<evidence type="ECO:0000313" key="7">
    <source>
        <dbReference type="Proteomes" id="UP000322658"/>
    </source>
</evidence>
<dbReference type="Gene3D" id="3.60.21.10">
    <property type="match status" value="1"/>
</dbReference>
<dbReference type="InterPro" id="IPR029052">
    <property type="entry name" value="Metallo-depent_PP-like"/>
</dbReference>
<dbReference type="Proteomes" id="UP000322658">
    <property type="component" value="Unassembled WGS sequence"/>
</dbReference>
<dbReference type="InterPro" id="IPR008969">
    <property type="entry name" value="CarboxyPept-like_regulatory"/>
</dbReference>
<dbReference type="InterPro" id="IPR004843">
    <property type="entry name" value="Calcineurin-like_PHP"/>
</dbReference>
<dbReference type="EMBL" id="VVXJ01000027">
    <property type="protein sequence ID" value="KAA2374171.1"/>
    <property type="molecule type" value="Genomic_DNA"/>
</dbReference>